<dbReference type="Pfam" id="PF26458">
    <property type="entry name" value="DUF8137"/>
    <property type="match status" value="1"/>
</dbReference>
<dbReference type="AlphaFoldDB" id="A0ABD5QGG8"/>
<dbReference type="EMBL" id="JBHSJG010000037">
    <property type="protein sequence ID" value="MFC4988891.1"/>
    <property type="molecule type" value="Genomic_DNA"/>
</dbReference>
<comment type="caution">
    <text evidence="1">The sequence shown here is derived from an EMBL/GenBank/DDBJ whole genome shotgun (WGS) entry which is preliminary data.</text>
</comment>
<name>A0ABD5QGG8_9EURY</name>
<protein>
    <submittedName>
        <fullName evidence="1">Uncharacterized protein</fullName>
    </submittedName>
</protein>
<gene>
    <name evidence="1" type="ORF">ACFPFO_14175</name>
</gene>
<accession>A0ABD5QGG8</accession>
<proteinExistence type="predicted"/>
<evidence type="ECO:0000313" key="2">
    <source>
        <dbReference type="Proteomes" id="UP001595925"/>
    </source>
</evidence>
<reference evidence="1 2" key="1">
    <citation type="journal article" date="2019" name="Int. J. Syst. Evol. Microbiol.">
        <title>The Global Catalogue of Microorganisms (GCM) 10K type strain sequencing project: providing services to taxonomists for standard genome sequencing and annotation.</title>
        <authorList>
            <consortium name="The Broad Institute Genomics Platform"/>
            <consortium name="The Broad Institute Genome Sequencing Center for Infectious Disease"/>
            <person name="Wu L."/>
            <person name="Ma J."/>
        </authorList>
    </citation>
    <scope>NUCLEOTIDE SEQUENCE [LARGE SCALE GENOMIC DNA]</scope>
    <source>
        <strain evidence="1 2">CGMCC 1.15824</strain>
    </source>
</reference>
<sequence>MPRDSTPLTRALDDATRGNQHDVYGVLAAWDQSIETALERGGGTRFREVMRQYLDEVIDLVDAAVATEAEGIDWECLQECVDTYPPGVGDHHCSSVVANVVARCVIRTRVRDGADAIPTWALEYLADVTMDDDGEWAWESTGAFGWAVGHSEVAVLDRTLERAESGDESWVMGVLKHVTFADPDAGVDLLDRLLQSPDVVEDLLFVDRLGPVEETGFPEFPQFWDPETELEYDVDLSDDVYERLLAVVGDSIHPDRLRRFDDSYRIDLRRAADDYGPAGEDA</sequence>
<dbReference type="InterPro" id="IPR058450">
    <property type="entry name" value="DUF8137"/>
</dbReference>
<evidence type="ECO:0000313" key="1">
    <source>
        <dbReference type="EMBL" id="MFC4988891.1"/>
    </source>
</evidence>
<dbReference type="Proteomes" id="UP001595925">
    <property type="component" value="Unassembled WGS sequence"/>
</dbReference>
<organism evidence="1 2">
    <name type="scientific">Saliphagus infecundisoli</name>
    <dbReference type="NCBI Taxonomy" id="1849069"/>
    <lineage>
        <taxon>Archaea</taxon>
        <taxon>Methanobacteriati</taxon>
        <taxon>Methanobacteriota</taxon>
        <taxon>Stenosarchaea group</taxon>
        <taxon>Halobacteria</taxon>
        <taxon>Halobacteriales</taxon>
        <taxon>Natrialbaceae</taxon>
        <taxon>Saliphagus</taxon>
    </lineage>
</organism>
<keyword evidence="2" id="KW-1185">Reference proteome</keyword>
<dbReference type="RefSeq" id="WP_224830028.1">
    <property type="nucleotide sequence ID" value="NZ_JAIVEF010000035.1"/>
</dbReference>